<dbReference type="InterPro" id="IPR029069">
    <property type="entry name" value="HotDog_dom_sf"/>
</dbReference>
<dbReference type="GO" id="GO:0061522">
    <property type="term" value="F:1,4-dihydroxy-2-naphthoyl-CoA thioesterase activity"/>
    <property type="evidence" value="ECO:0007669"/>
    <property type="project" value="TreeGrafter"/>
</dbReference>
<name>A0A2S5TJX8_9GAMM</name>
<dbReference type="AlphaFoldDB" id="A0A2S5TJX8"/>
<comment type="caution">
    <text evidence="3">The sequence shown here is derived from an EMBL/GenBank/DDBJ whole genome shotgun (WGS) entry which is preliminary data.</text>
</comment>
<keyword evidence="4" id="KW-1185">Reference proteome</keyword>
<dbReference type="SUPFAM" id="SSF54637">
    <property type="entry name" value="Thioesterase/thiol ester dehydrase-isomerase"/>
    <property type="match status" value="1"/>
</dbReference>
<dbReference type="RefSeq" id="WP_104229527.1">
    <property type="nucleotide sequence ID" value="NZ_PSNW01000002.1"/>
</dbReference>
<evidence type="ECO:0000256" key="1">
    <source>
        <dbReference type="ARBA" id="ARBA00022801"/>
    </source>
</evidence>
<dbReference type="Proteomes" id="UP000238220">
    <property type="component" value="Unassembled WGS sequence"/>
</dbReference>
<dbReference type="OrthoDB" id="9805304at2"/>
<dbReference type="PANTHER" id="PTHR43240:SF10">
    <property type="entry name" value="BLL4964 PROTEIN"/>
    <property type="match status" value="1"/>
</dbReference>
<protein>
    <submittedName>
        <fullName evidence="3">Thioesterase</fullName>
    </submittedName>
</protein>
<dbReference type="Pfam" id="PF03061">
    <property type="entry name" value="4HBT"/>
    <property type="match status" value="1"/>
</dbReference>
<organism evidence="3 4">
    <name type="scientific">Solimonas fluminis</name>
    <dbReference type="NCBI Taxonomy" id="2086571"/>
    <lineage>
        <taxon>Bacteria</taxon>
        <taxon>Pseudomonadati</taxon>
        <taxon>Pseudomonadota</taxon>
        <taxon>Gammaproteobacteria</taxon>
        <taxon>Nevskiales</taxon>
        <taxon>Nevskiaceae</taxon>
        <taxon>Solimonas</taxon>
    </lineage>
</organism>
<evidence type="ECO:0000313" key="4">
    <source>
        <dbReference type="Proteomes" id="UP000238220"/>
    </source>
</evidence>
<dbReference type="InterPro" id="IPR003736">
    <property type="entry name" value="PAAI_dom"/>
</dbReference>
<sequence length="135" mass="14295">MTAEQVQALIRGGLPAVGNSGFTVEEVRPGYARVRLPFHEKMLRPGNVISGPTLFSAADSAMYALVLSHVGPELMAVTSNLNINFLNKGRPGDVLAEAKLLKLGRRLAVMEVSITTGGDPMPVAHVTGSYALPVK</sequence>
<dbReference type="GO" id="GO:0005829">
    <property type="term" value="C:cytosol"/>
    <property type="evidence" value="ECO:0007669"/>
    <property type="project" value="TreeGrafter"/>
</dbReference>
<dbReference type="PANTHER" id="PTHR43240">
    <property type="entry name" value="1,4-DIHYDROXY-2-NAPHTHOYL-COA THIOESTERASE 1"/>
    <property type="match status" value="1"/>
</dbReference>
<keyword evidence="1" id="KW-0378">Hydrolase</keyword>
<feature type="domain" description="Thioesterase" evidence="2">
    <location>
        <begin position="47"/>
        <end position="119"/>
    </location>
</feature>
<dbReference type="CDD" id="cd03443">
    <property type="entry name" value="PaaI_thioesterase"/>
    <property type="match status" value="1"/>
</dbReference>
<dbReference type="Gene3D" id="3.10.129.10">
    <property type="entry name" value="Hotdog Thioesterase"/>
    <property type="match status" value="1"/>
</dbReference>
<dbReference type="NCBIfam" id="TIGR00369">
    <property type="entry name" value="unchar_dom_1"/>
    <property type="match status" value="1"/>
</dbReference>
<gene>
    <name evidence="3" type="ORF">C3942_04480</name>
</gene>
<dbReference type="EMBL" id="PSNW01000002">
    <property type="protein sequence ID" value="PPE75300.1"/>
    <property type="molecule type" value="Genomic_DNA"/>
</dbReference>
<dbReference type="InterPro" id="IPR006683">
    <property type="entry name" value="Thioestr_dom"/>
</dbReference>
<evidence type="ECO:0000313" key="3">
    <source>
        <dbReference type="EMBL" id="PPE75300.1"/>
    </source>
</evidence>
<evidence type="ECO:0000259" key="2">
    <source>
        <dbReference type="Pfam" id="PF03061"/>
    </source>
</evidence>
<proteinExistence type="predicted"/>
<reference evidence="3 4" key="1">
    <citation type="submission" date="2018-02" db="EMBL/GenBank/DDBJ databases">
        <title>Genome sequencing of Solimonas sp. HR-BB.</title>
        <authorList>
            <person name="Lee Y."/>
            <person name="Jeon C.O."/>
        </authorList>
    </citation>
    <scope>NUCLEOTIDE SEQUENCE [LARGE SCALE GENOMIC DNA]</scope>
    <source>
        <strain evidence="3 4">HR-BB</strain>
    </source>
</reference>
<accession>A0A2S5TJX8</accession>